<dbReference type="Gene3D" id="2.40.50.500">
    <property type="entry name" value="NigD-like N-terminal OB domain"/>
    <property type="match status" value="1"/>
</dbReference>
<dbReference type="Pfam" id="PF17415">
    <property type="entry name" value="NigD_C"/>
    <property type="match status" value="1"/>
</dbReference>
<evidence type="ECO:0000313" key="2">
    <source>
        <dbReference type="EMBL" id="KWR56210.1"/>
    </source>
</evidence>
<name>A0A108TA66_BACSE</name>
<feature type="domain" description="NigD-like C-terminal" evidence="1">
    <location>
        <begin position="117"/>
        <end position="231"/>
    </location>
</feature>
<keyword evidence="3" id="KW-1185">Reference proteome</keyword>
<dbReference type="InterPro" id="IPR038179">
    <property type="entry name" value="NigD-like_N_sf"/>
</dbReference>
<dbReference type="Gene3D" id="2.60.40.2370">
    <property type="entry name" value="NigD-like, C-terminal beta sandwich domain"/>
    <property type="match status" value="1"/>
</dbReference>
<dbReference type="PROSITE" id="PS51257">
    <property type="entry name" value="PROKAR_LIPOPROTEIN"/>
    <property type="match status" value="1"/>
</dbReference>
<sequence length="241" mass="26698">MRRSGIVTVCVVSMKKHCCSLLVVLLSCLLASCGDDDYRYPSVKQDFLTAFSGTDGRLESVLTDEGERLRIVEGASGLRVSADTAVRIVANYETLAIGDGDVAGAKLYALLQTVSPVPLAAAEFEEGVKTEPSEIQSIWWGYDYLNIIVKVKQQGKHLFHFVEDEAVVDENSGRVKVRLTLYHDVSSSVQDYGKRAYLSVPLKQYMTEGVRGVDVRFRIYTYSGCFKTYVLDEAGLRVEEG</sequence>
<dbReference type="InterPro" id="IPR038143">
    <property type="entry name" value="NigD-like_C_dom_sf"/>
</dbReference>
<protein>
    <submittedName>
        <fullName evidence="2">NigD-like protein</fullName>
    </submittedName>
</protein>
<dbReference type="Proteomes" id="UP000056419">
    <property type="component" value="Unassembled WGS sequence"/>
</dbReference>
<comment type="caution">
    <text evidence="2">The sequence shown here is derived from an EMBL/GenBank/DDBJ whole genome shotgun (WGS) entry which is preliminary data.</text>
</comment>
<dbReference type="PATRIC" id="fig|46506.5.peg.1370"/>
<dbReference type="InterPro" id="IPR035376">
    <property type="entry name" value="NigD_C"/>
</dbReference>
<dbReference type="STRING" id="46506.AA415_01283"/>
<evidence type="ECO:0000259" key="1">
    <source>
        <dbReference type="Pfam" id="PF17415"/>
    </source>
</evidence>
<gene>
    <name evidence="2" type="ORF">AA415_01283</name>
</gene>
<evidence type="ECO:0000313" key="3">
    <source>
        <dbReference type="Proteomes" id="UP000056419"/>
    </source>
</evidence>
<dbReference type="EMBL" id="LRGC01000004">
    <property type="protein sequence ID" value="KWR56210.1"/>
    <property type="molecule type" value="Genomic_DNA"/>
</dbReference>
<reference evidence="2 3" key="1">
    <citation type="journal article" date="2016" name="BMC Genomics">
        <title>Type VI secretion systems of human gut Bacteroidales segregate into three genetic architectures, two of which are contained on mobile genetic elements.</title>
        <authorList>
            <person name="Coyne M.J."/>
            <person name="Roelofs K.G."/>
            <person name="Comstock L.E."/>
        </authorList>
    </citation>
    <scope>NUCLEOTIDE SEQUENCE [LARGE SCALE GENOMIC DNA]</scope>
    <source>
        <strain evidence="2 3">CL09T03C01</strain>
    </source>
</reference>
<dbReference type="AlphaFoldDB" id="A0A108TA66"/>
<accession>A0A108TA66</accession>
<organism evidence="2 3">
    <name type="scientific">Bacteroides stercoris</name>
    <dbReference type="NCBI Taxonomy" id="46506"/>
    <lineage>
        <taxon>Bacteria</taxon>
        <taxon>Pseudomonadati</taxon>
        <taxon>Bacteroidota</taxon>
        <taxon>Bacteroidia</taxon>
        <taxon>Bacteroidales</taxon>
        <taxon>Bacteroidaceae</taxon>
        <taxon>Bacteroides</taxon>
    </lineage>
</organism>
<proteinExistence type="predicted"/>